<gene>
    <name evidence="5" type="ORF">GW590_03790</name>
</gene>
<dbReference type="AlphaFoldDB" id="A0A848ME92"/>
<dbReference type="SMART" id="SM00710">
    <property type="entry name" value="PbH1"/>
    <property type="match status" value="4"/>
</dbReference>
<dbReference type="GO" id="GO:0004650">
    <property type="term" value="F:polygalacturonase activity"/>
    <property type="evidence" value="ECO:0007669"/>
    <property type="project" value="InterPro"/>
</dbReference>
<evidence type="ECO:0000256" key="1">
    <source>
        <dbReference type="ARBA" id="ARBA00008834"/>
    </source>
</evidence>
<accession>A0A848ME92</accession>
<evidence type="ECO:0000313" key="6">
    <source>
        <dbReference type="Proteomes" id="UP000585363"/>
    </source>
</evidence>
<sequence>MPSAPLGKQPAMAEGWQDLPAILARIKAPVFAARDFPLSDFGIHHPEQEVSEAIKQAIAACHQAGGGRVVIPPGVYYTGPIQLKSGVNLHLADGATLKFSTDPAKYPNVLTRWEGIECVNFSPLIYAYGEQNIAITGKGTLDGQASKANWWAWKQADGTQVRQFNDMKSLMQMGEKGTPVAERIFGLGHFLRPNFIQPYHCKNVLIEDISVINSPMWELHPVLSENVTIRGVQIHSHGPNNDGCDPECCRDVLIENCVFDTGDDCIAIKSGKNNDGRRVNKPASNIVIRGCKMLDGHGGVVLGSECSGNIYNVFVEDCEMDSPHLDRVLRFKNNAVRGGKLENVFMRNIRVGQVSEAILTIDFLYEEGEKGPYKPVVRNVNIDNVISRASPRVMYIVSFKGAEIDGINFANSTFSGIESSEVMATTGTVSFRNVVIEPKNKPQGLNSRLPSQGW</sequence>
<protein>
    <submittedName>
        <fullName evidence="5">Glycoside hydrolase family 28 protein</fullName>
    </submittedName>
</protein>
<dbReference type="InterPro" id="IPR051801">
    <property type="entry name" value="GH28_Enzymes"/>
</dbReference>
<keyword evidence="6" id="KW-1185">Reference proteome</keyword>
<dbReference type="SUPFAM" id="SSF51126">
    <property type="entry name" value="Pectin lyase-like"/>
    <property type="match status" value="1"/>
</dbReference>
<organism evidence="5 6">
    <name type="scientific">Rouxiella aceris</name>
    <dbReference type="NCBI Taxonomy" id="2703884"/>
    <lineage>
        <taxon>Bacteria</taxon>
        <taxon>Pseudomonadati</taxon>
        <taxon>Pseudomonadota</taxon>
        <taxon>Gammaproteobacteria</taxon>
        <taxon>Enterobacterales</taxon>
        <taxon>Yersiniaceae</taxon>
        <taxon>Rouxiella</taxon>
    </lineage>
</organism>
<comment type="caution">
    <text evidence="5">The sequence shown here is derived from an EMBL/GenBank/DDBJ whole genome shotgun (WGS) entry which is preliminary data.</text>
</comment>
<dbReference type="PROSITE" id="PS00502">
    <property type="entry name" value="POLYGALACTURONASE"/>
    <property type="match status" value="1"/>
</dbReference>
<evidence type="ECO:0000256" key="2">
    <source>
        <dbReference type="ARBA" id="ARBA00022801"/>
    </source>
</evidence>
<evidence type="ECO:0000256" key="4">
    <source>
        <dbReference type="RuleBase" id="RU361169"/>
    </source>
</evidence>
<dbReference type="InterPro" id="IPR006626">
    <property type="entry name" value="PbH1"/>
</dbReference>
<dbReference type="PANTHER" id="PTHR31339">
    <property type="entry name" value="PECTIN LYASE-RELATED"/>
    <property type="match status" value="1"/>
</dbReference>
<comment type="similarity">
    <text evidence="1 4">Belongs to the glycosyl hydrolase 28 family.</text>
</comment>
<dbReference type="InterPro" id="IPR012334">
    <property type="entry name" value="Pectin_lyas_fold"/>
</dbReference>
<dbReference type="EMBL" id="JAADJU010000002">
    <property type="protein sequence ID" value="NMP25995.1"/>
    <property type="molecule type" value="Genomic_DNA"/>
</dbReference>
<dbReference type="PANTHER" id="PTHR31339:SF9">
    <property type="entry name" value="PLASMIN AND FIBRONECTIN-BINDING PROTEIN A"/>
    <property type="match status" value="1"/>
</dbReference>
<keyword evidence="3 4" id="KW-0326">Glycosidase</keyword>
<dbReference type="Pfam" id="PF00295">
    <property type="entry name" value="Glyco_hydro_28"/>
    <property type="match status" value="1"/>
</dbReference>
<reference evidence="5 6" key="2">
    <citation type="submission" date="2020-06" db="EMBL/GenBank/DDBJ databases">
        <title>Polyphasic characterization of a Rahnella strain isolated from tree sap.</title>
        <authorList>
            <person name="Kim I.S."/>
        </authorList>
    </citation>
    <scope>NUCLEOTIDE SEQUENCE [LARGE SCALE GENOMIC DNA]</scope>
    <source>
        <strain evidence="5 6">SAP-1</strain>
    </source>
</reference>
<reference evidence="5 6" key="1">
    <citation type="submission" date="2020-01" db="EMBL/GenBank/DDBJ databases">
        <authorList>
            <person name="Lee S.D."/>
        </authorList>
    </citation>
    <scope>NUCLEOTIDE SEQUENCE [LARGE SCALE GENOMIC DNA]</scope>
    <source>
        <strain evidence="5 6">SAP-1</strain>
    </source>
</reference>
<dbReference type="Gene3D" id="2.160.20.10">
    <property type="entry name" value="Single-stranded right-handed beta-helix, Pectin lyase-like"/>
    <property type="match status" value="1"/>
</dbReference>
<proteinExistence type="inferred from homology"/>
<evidence type="ECO:0000313" key="5">
    <source>
        <dbReference type="EMBL" id="NMP25995.1"/>
    </source>
</evidence>
<dbReference type="InterPro" id="IPR011050">
    <property type="entry name" value="Pectin_lyase_fold/virulence"/>
</dbReference>
<dbReference type="GO" id="GO:0005975">
    <property type="term" value="P:carbohydrate metabolic process"/>
    <property type="evidence" value="ECO:0007669"/>
    <property type="project" value="InterPro"/>
</dbReference>
<dbReference type="InterPro" id="IPR000743">
    <property type="entry name" value="Glyco_hydro_28"/>
</dbReference>
<dbReference type="Proteomes" id="UP000585363">
    <property type="component" value="Unassembled WGS sequence"/>
</dbReference>
<evidence type="ECO:0000256" key="3">
    <source>
        <dbReference type="ARBA" id="ARBA00023295"/>
    </source>
</evidence>
<keyword evidence="2 4" id="KW-0378">Hydrolase</keyword>
<name>A0A848ME92_9GAMM</name>